<evidence type="ECO:0000256" key="3">
    <source>
        <dbReference type="ARBA" id="ARBA00023200"/>
    </source>
</evidence>
<reference evidence="5 6" key="1">
    <citation type="submission" date="2019-12" db="EMBL/GenBank/DDBJ databases">
        <title>Novel species isolated from a subtropical stream in China.</title>
        <authorList>
            <person name="Lu H."/>
        </authorList>
    </citation>
    <scope>NUCLEOTIDE SEQUENCE [LARGE SCALE GENOMIC DNA]</scope>
    <source>
        <strain evidence="5 6">FT135W</strain>
    </source>
</reference>
<evidence type="ECO:0000256" key="2">
    <source>
        <dbReference type="ARBA" id="ARBA00022638"/>
    </source>
</evidence>
<comment type="caution">
    <text evidence="5">The sequence shown here is derived from an EMBL/GenBank/DDBJ whole genome shotgun (WGS) entry which is preliminary data.</text>
</comment>
<organism evidence="5 6">
    <name type="scientific">Duganella flavida</name>
    <dbReference type="NCBI Taxonomy" id="2692175"/>
    <lineage>
        <taxon>Bacteria</taxon>
        <taxon>Pseudomonadati</taxon>
        <taxon>Pseudomonadota</taxon>
        <taxon>Betaproteobacteria</taxon>
        <taxon>Burkholderiales</taxon>
        <taxon>Oxalobacteraceae</taxon>
        <taxon>Telluria group</taxon>
        <taxon>Duganella</taxon>
    </lineage>
</organism>
<dbReference type="PANTHER" id="PTHR38107:SF3">
    <property type="entry name" value="LYSOZYME RRRD-RELATED"/>
    <property type="match status" value="1"/>
</dbReference>
<proteinExistence type="inferred from homology"/>
<dbReference type="Proteomes" id="UP000479335">
    <property type="component" value="Unassembled WGS sequence"/>
</dbReference>
<dbReference type="Gene3D" id="1.10.530.40">
    <property type="match status" value="1"/>
</dbReference>
<dbReference type="SUPFAM" id="SSF53955">
    <property type="entry name" value="Lysozyme-like"/>
    <property type="match status" value="1"/>
</dbReference>
<dbReference type="GO" id="GO:0031640">
    <property type="term" value="P:killing of cells of another organism"/>
    <property type="evidence" value="ECO:0007669"/>
    <property type="project" value="UniProtKB-KW"/>
</dbReference>
<evidence type="ECO:0000313" key="5">
    <source>
        <dbReference type="EMBL" id="MYM25790.1"/>
    </source>
</evidence>
<dbReference type="InterPro" id="IPR051018">
    <property type="entry name" value="Bacteriophage_GH24"/>
</dbReference>
<dbReference type="RefSeq" id="WP_161009227.1">
    <property type="nucleotide sequence ID" value="NZ_WWCN01000018.1"/>
</dbReference>
<comment type="catalytic activity">
    <reaction evidence="4">
        <text>Hydrolysis of (1-&gt;4)-beta-linkages between N-acetylmuramic acid and N-acetyl-D-glucosamine residues in a peptidoglycan and between N-acetyl-D-glucosamine residues in chitodextrins.</text>
        <dbReference type="EC" id="3.2.1.17"/>
    </reaction>
</comment>
<dbReference type="EMBL" id="WWCN01000018">
    <property type="protein sequence ID" value="MYM25790.1"/>
    <property type="molecule type" value="Genomic_DNA"/>
</dbReference>
<comment type="similarity">
    <text evidence="4">Belongs to the glycosyl hydrolase 24 family.</text>
</comment>
<dbReference type="CDD" id="cd00737">
    <property type="entry name" value="lyz_endolysin_autolysin"/>
    <property type="match status" value="1"/>
</dbReference>
<dbReference type="GO" id="GO:0003796">
    <property type="term" value="F:lysozyme activity"/>
    <property type="evidence" value="ECO:0007669"/>
    <property type="project" value="UniProtKB-EC"/>
</dbReference>
<keyword evidence="2 4" id="KW-0081">Bacteriolytic enzyme</keyword>
<keyword evidence="4" id="KW-0326">Glycosidase</keyword>
<keyword evidence="1 4" id="KW-0929">Antimicrobial</keyword>
<dbReference type="InterPro" id="IPR002196">
    <property type="entry name" value="Glyco_hydro_24"/>
</dbReference>
<dbReference type="GO" id="GO:0009253">
    <property type="term" value="P:peptidoglycan catabolic process"/>
    <property type="evidence" value="ECO:0007669"/>
    <property type="project" value="InterPro"/>
</dbReference>
<keyword evidence="4 5" id="KW-0378">Hydrolase</keyword>
<keyword evidence="3" id="KW-1035">Host cytoplasm</keyword>
<sequence length="183" mass="20136">MAEADLLARARAWMQGATAPAPIDAQPGAAEQSANDEQLATQIATALCRRFEGLFLHPYLCPAGVPSIGYGTTHYADGRAVTLNDPPITKAQAERLLMLQIRDVYLPAVRRLCPRIDKPARLAAIIDWCYNLGAGNLSASTMRRRINAGRWTEVPFEIRKWVMGGGRKLRGLVLRRDAEADLI</sequence>
<dbReference type="Pfam" id="PF00959">
    <property type="entry name" value="Phage_lysozyme"/>
    <property type="match status" value="1"/>
</dbReference>
<dbReference type="GO" id="GO:0042742">
    <property type="term" value="P:defense response to bacterium"/>
    <property type="evidence" value="ECO:0007669"/>
    <property type="project" value="UniProtKB-KW"/>
</dbReference>
<name>A0A6L8KFJ1_9BURK</name>
<dbReference type="InterPro" id="IPR033907">
    <property type="entry name" value="Endolysin_autolysin"/>
</dbReference>
<dbReference type="GO" id="GO:0016998">
    <property type="term" value="P:cell wall macromolecule catabolic process"/>
    <property type="evidence" value="ECO:0007669"/>
    <property type="project" value="InterPro"/>
</dbReference>
<gene>
    <name evidence="5" type="ORF">GTP46_24485</name>
</gene>
<dbReference type="EC" id="3.2.1.17" evidence="4"/>
<protein>
    <recommendedName>
        <fullName evidence="4">Lysozyme</fullName>
        <ecNumber evidence="4">3.2.1.17</ecNumber>
    </recommendedName>
</protein>
<accession>A0A6L8KFJ1</accession>
<keyword evidence="6" id="KW-1185">Reference proteome</keyword>
<evidence type="ECO:0000313" key="6">
    <source>
        <dbReference type="Proteomes" id="UP000479335"/>
    </source>
</evidence>
<dbReference type="AlphaFoldDB" id="A0A6L8KFJ1"/>
<evidence type="ECO:0000256" key="4">
    <source>
        <dbReference type="RuleBase" id="RU003788"/>
    </source>
</evidence>
<dbReference type="InterPro" id="IPR023346">
    <property type="entry name" value="Lysozyme-like_dom_sf"/>
</dbReference>
<evidence type="ECO:0000256" key="1">
    <source>
        <dbReference type="ARBA" id="ARBA00022529"/>
    </source>
</evidence>
<dbReference type="PANTHER" id="PTHR38107">
    <property type="match status" value="1"/>
</dbReference>
<dbReference type="InterPro" id="IPR023347">
    <property type="entry name" value="Lysozyme_dom_sf"/>
</dbReference>